<feature type="domain" description="Tyr recombinase" evidence="10">
    <location>
        <begin position="110"/>
        <end position="296"/>
    </location>
</feature>
<dbReference type="InterPro" id="IPR002104">
    <property type="entry name" value="Integrase_catalytic"/>
</dbReference>
<dbReference type="Pfam" id="PF02899">
    <property type="entry name" value="Phage_int_SAM_1"/>
    <property type="match status" value="1"/>
</dbReference>
<dbReference type="PANTHER" id="PTHR30349:SF77">
    <property type="entry name" value="TYROSINE RECOMBINASE XERC"/>
    <property type="match status" value="1"/>
</dbReference>
<proteinExistence type="inferred from homology"/>
<dbReference type="HAMAP" id="MF_01808">
    <property type="entry name" value="Recomb_XerC_XerD"/>
    <property type="match status" value="1"/>
</dbReference>
<gene>
    <name evidence="9" type="primary">xerC</name>
    <name evidence="12" type="ORF">GCM10009740_29020</name>
</gene>
<evidence type="ECO:0000313" key="12">
    <source>
        <dbReference type="EMBL" id="GAA2036094.1"/>
    </source>
</evidence>
<keyword evidence="13" id="KW-1185">Reference proteome</keyword>
<reference evidence="12 13" key="1">
    <citation type="journal article" date="2019" name="Int. J. Syst. Evol. Microbiol.">
        <title>The Global Catalogue of Microorganisms (GCM) 10K type strain sequencing project: providing services to taxonomists for standard genome sequencing and annotation.</title>
        <authorList>
            <consortium name="The Broad Institute Genomics Platform"/>
            <consortium name="The Broad Institute Genome Sequencing Center for Infectious Disease"/>
            <person name="Wu L."/>
            <person name="Ma J."/>
        </authorList>
    </citation>
    <scope>NUCLEOTIDE SEQUENCE [LARGE SCALE GENOMIC DNA]</scope>
    <source>
        <strain evidence="12 13">JCM 14283</strain>
    </source>
</reference>
<dbReference type="InterPro" id="IPR010998">
    <property type="entry name" value="Integrase_recombinase_N"/>
</dbReference>
<evidence type="ECO:0000259" key="11">
    <source>
        <dbReference type="PROSITE" id="PS51900"/>
    </source>
</evidence>
<dbReference type="Gene3D" id="1.10.150.130">
    <property type="match status" value="1"/>
</dbReference>
<organism evidence="12 13">
    <name type="scientific">Terrabacter terrae</name>
    <dbReference type="NCBI Taxonomy" id="318434"/>
    <lineage>
        <taxon>Bacteria</taxon>
        <taxon>Bacillati</taxon>
        <taxon>Actinomycetota</taxon>
        <taxon>Actinomycetes</taxon>
        <taxon>Micrococcales</taxon>
        <taxon>Intrasporangiaceae</taxon>
        <taxon>Terrabacter</taxon>
    </lineage>
</organism>
<dbReference type="InterPro" id="IPR050090">
    <property type="entry name" value="Tyrosine_recombinase_XerCD"/>
</dbReference>
<comment type="caution">
    <text evidence="12">The sequence shown here is derived from an EMBL/GenBank/DDBJ whole genome shotgun (WGS) entry which is preliminary data.</text>
</comment>
<evidence type="ECO:0000313" key="13">
    <source>
        <dbReference type="Proteomes" id="UP001501285"/>
    </source>
</evidence>
<dbReference type="PROSITE" id="PS51898">
    <property type="entry name" value="TYR_RECOMBINASE"/>
    <property type="match status" value="1"/>
</dbReference>
<dbReference type="InterPro" id="IPR023009">
    <property type="entry name" value="Tyrosine_recombinase_XerC/XerD"/>
</dbReference>
<dbReference type="CDD" id="cd00798">
    <property type="entry name" value="INT_XerDC_C"/>
    <property type="match status" value="1"/>
</dbReference>
<dbReference type="PROSITE" id="PS51900">
    <property type="entry name" value="CB"/>
    <property type="match status" value="1"/>
</dbReference>
<feature type="active site" evidence="9">
    <location>
        <position position="248"/>
    </location>
</feature>
<accession>A0ABN2UFS6</accession>
<evidence type="ECO:0000256" key="2">
    <source>
        <dbReference type="ARBA" id="ARBA00022490"/>
    </source>
</evidence>
<evidence type="ECO:0000256" key="6">
    <source>
        <dbReference type="ARBA" id="ARBA00023125"/>
    </source>
</evidence>
<dbReference type="Gene3D" id="1.10.443.10">
    <property type="entry name" value="Intergrase catalytic core"/>
    <property type="match status" value="1"/>
</dbReference>
<evidence type="ECO:0000256" key="1">
    <source>
        <dbReference type="ARBA" id="ARBA00004496"/>
    </source>
</evidence>
<feature type="active site" evidence="9">
    <location>
        <position position="251"/>
    </location>
</feature>
<sequence>MLEEHAELLHAYARHLGAERGRSAHTSRAYLGDIRHLLAFAAAQGIDTIGDLRIGDLRSWLGAQADAGAARATIARRAASARTFLRWAEHTGRIAADPSLRLVAPKRQAHLPEVLRQGEASQLLDLAATRADDDDPIHVRDRAILELLYASGIRVGELAGLDVDDVDLAQDVVRVLGKGAKERIVPFGAPARRALESWLAVRSRLVRDHSGPALFLGRRGRRVDTRQVRSAVHELLSHLPDAPDLGPHGLRHSAATHLLEGGADLRMVQEILGHASLATTQIYTHVSVDRLRRSYEQAHPRA</sequence>
<name>A0ABN2UFS6_9MICO</name>
<comment type="similarity">
    <text evidence="9">Belongs to the 'phage' integrase family. XerC subfamily.</text>
</comment>
<keyword evidence="7 9" id="KW-0233">DNA recombination</keyword>
<dbReference type="InterPro" id="IPR044068">
    <property type="entry name" value="CB"/>
</dbReference>
<evidence type="ECO:0000256" key="3">
    <source>
        <dbReference type="ARBA" id="ARBA00022618"/>
    </source>
</evidence>
<evidence type="ECO:0000256" key="5">
    <source>
        <dbReference type="ARBA" id="ARBA00022908"/>
    </source>
</evidence>
<evidence type="ECO:0000256" key="8">
    <source>
        <dbReference type="ARBA" id="ARBA00023306"/>
    </source>
</evidence>
<dbReference type="InterPro" id="IPR004107">
    <property type="entry name" value="Integrase_SAM-like_N"/>
</dbReference>
<evidence type="ECO:0000256" key="7">
    <source>
        <dbReference type="ARBA" id="ARBA00023172"/>
    </source>
</evidence>
<dbReference type="EMBL" id="BAAANB010000021">
    <property type="protein sequence ID" value="GAA2036094.1"/>
    <property type="molecule type" value="Genomic_DNA"/>
</dbReference>
<comment type="subunit">
    <text evidence="9">Forms a cyclic heterotetrameric complex composed of two molecules of XerC and two molecules of XerD.</text>
</comment>
<dbReference type="SUPFAM" id="SSF56349">
    <property type="entry name" value="DNA breaking-rejoining enzymes"/>
    <property type="match status" value="1"/>
</dbReference>
<dbReference type="InterPro" id="IPR011010">
    <property type="entry name" value="DNA_brk_join_enz"/>
</dbReference>
<evidence type="ECO:0000256" key="9">
    <source>
        <dbReference type="HAMAP-Rule" id="MF_01808"/>
    </source>
</evidence>
<feature type="active site" evidence="9">
    <location>
        <position position="274"/>
    </location>
</feature>
<protein>
    <recommendedName>
        <fullName evidence="9">Tyrosine recombinase XerC</fullName>
    </recommendedName>
</protein>
<dbReference type="Proteomes" id="UP001501285">
    <property type="component" value="Unassembled WGS sequence"/>
</dbReference>
<feature type="active site" evidence="9">
    <location>
        <position position="154"/>
    </location>
</feature>
<keyword evidence="4 9" id="KW-0159">Chromosome partition</keyword>
<evidence type="ECO:0000259" key="10">
    <source>
        <dbReference type="PROSITE" id="PS51898"/>
    </source>
</evidence>
<evidence type="ECO:0000256" key="4">
    <source>
        <dbReference type="ARBA" id="ARBA00022829"/>
    </source>
</evidence>
<feature type="active site" description="O-(3'-phospho-DNA)-tyrosine intermediate" evidence="9">
    <location>
        <position position="283"/>
    </location>
</feature>
<keyword evidence="3 9" id="KW-0132">Cell division</keyword>
<dbReference type="Pfam" id="PF00589">
    <property type="entry name" value="Phage_integrase"/>
    <property type="match status" value="1"/>
</dbReference>
<comment type="subcellular location">
    <subcellularLocation>
        <location evidence="1 9">Cytoplasm</location>
    </subcellularLocation>
</comment>
<keyword evidence="6 9" id="KW-0238">DNA-binding</keyword>
<keyword evidence="8 9" id="KW-0131">Cell cycle</keyword>
<dbReference type="PANTHER" id="PTHR30349">
    <property type="entry name" value="PHAGE INTEGRASE-RELATED"/>
    <property type="match status" value="1"/>
</dbReference>
<keyword evidence="5 9" id="KW-0229">DNA integration</keyword>
<keyword evidence="2 9" id="KW-0963">Cytoplasm</keyword>
<dbReference type="InterPro" id="IPR013762">
    <property type="entry name" value="Integrase-like_cat_sf"/>
</dbReference>
<comment type="function">
    <text evidence="9">Site-specific tyrosine recombinase, which acts by catalyzing the cutting and rejoining of the recombining DNA molecules. The XerC-XerD complex is essential to convert dimers of the bacterial chromosome into monomers to permit their segregation at cell division. It also contributes to the segregational stability of plasmids.</text>
</comment>
<feature type="domain" description="Core-binding (CB)" evidence="11">
    <location>
        <begin position="3"/>
        <end position="89"/>
    </location>
</feature>
<feature type="active site" evidence="9">
    <location>
        <position position="178"/>
    </location>
</feature>